<evidence type="ECO:0000256" key="3">
    <source>
        <dbReference type="ARBA" id="ARBA00022833"/>
    </source>
</evidence>
<feature type="domain" description="RING-type" evidence="5">
    <location>
        <begin position="22"/>
        <end position="62"/>
    </location>
</feature>
<evidence type="ECO:0000256" key="4">
    <source>
        <dbReference type="PROSITE-ProRule" id="PRU00175"/>
    </source>
</evidence>
<dbReference type="Proteomes" id="UP000694565">
    <property type="component" value="Unplaced"/>
</dbReference>
<name>A0A8C3A4Q5_CYCLU</name>
<dbReference type="InterPro" id="IPR001841">
    <property type="entry name" value="Znf_RING"/>
</dbReference>
<dbReference type="SUPFAM" id="SSF57850">
    <property type="entry name" value="RING/U-box"/>
    <property type="match status" value="1"/>
</dbReference>
<organism evidence="6 7">
    <name type="scientific">Cyclopterus lumpus</name>
    <name type="common">Lumpsucker</name>
    <dbReference type="NCBI Taxonomy" id="8103"/>
    <lineage>
        <taxon>Eukaryota</taxon>
        <taxon>Metazoa</taxon>
        <taxon>Chordata</taxon>
        <taxon>Craniata</taxon>
        <taxon>Vertebrata</taxon>
        <taxon>Euteleostomi</taxon>
        <taxon>Actinopterygii</taxon>
        <taxon>Neopterygii</taxon>
        <taxon>Teleostei</taxon>
        <taxon>Neoteleostei</taxon>
        <taxon>Acanthomorphata</taxon>
        <taxon>Eupercaria</taxon>
        <taxon>Perciformes</taxon>
        <taxon>Cottioidei</taxon>
        <taxon>Cottales</taxon>
        <taxon>Cyclopteridae</taxon>
        <taxon>Cyclopterus</taxon>
    </lineage>
</organism>
<dbReference type="InterPro" id="IPR047153">
    <property type="entry name" value="TRIM45/56/19-like"/>
</dbReference>
<keyword evidence="3" id="KW-0862">Zinc</keyword>
<dbReference type="PROSITE" id="PS50089">
    <property type="entry name" value="ZF_RING_2"/>
    <property type="match status" value="1"/>
</dbReference>
<evidence type="ECO:0000256" key="1">
    <source>
        <dbReference type="ARBA" id="ARBA00022723"/>
    </source>
</evidence>
<protein>
    <recommendedName>
        <fullName evidence="5">RING-type domain-containing protein</fullName>
    </recommendedName>
</protein>
<dbReference type="AlphaFoldDB" id="A0A8C3A4Q5"/>
<dbReference type="GeneTree" id="ENSGT00970000193390"/>
<keyword evidence="1" id="KW-0479">Metal-binding</keyword>
<dbReference type="PROSITE" id="PS00518">
    <property type="entry name" value="ZF_RING_1"/>
    <property type="match status" value="1"/>
</dbReference>
<reference evidence="6" key="1">
    <citation type="submission" date="2025-08" db="UniProtKB">
        <authorList>
            <consortium name="Ensembl"/>
        </authorList>
    </citation>
    <scope>IDENTIFICATION</scope>
</reference>
<dbReference type="GO" id="GO:0008270">
    <property type="term" value="F:zinc ion binding"/>
    <property type="evidence" value="ECO:0007669"/>
    <property type="project" value="UniProtKB-KW"/>
</dbReference>
<evidence type="ECO:0000313" key="6">
    <source>
        <dbReference type="Ensembl" id="ENSCLMP00005036081.1"/>
    </source>
</evidence>
<dbReference type="InterPro" id="IPR013083">
    <property type="entry name" value="Znf_RING/FYVE/PHD"/>
</dbReference>
<dbReference type="InterPro" id="IPR017907">
    <property type="entry name" value="Znf_RING_CS"/>
</dbReference>
<reference evidence="6" key="2">
    <citation type="submission" date="2025-09" db="UniProtKB">
        <authorList>
            <consortium name="Ensembl"/>
        </authorList>
    </citation>
    <scope>IDENTIFICATION</scope>
</reference>
<dbReference type="Ensembl" id="ENSCLMT00005037514.1">
    <property type="protein sequence ID" value="ENSCLMP00005036081.1"/>
    <property type="gene ID" value="ENSCLMG00005017225.1"/>
</dbReference>
<accession>A0A8C3A4Q5</accession>
<dbReference type="InterPro" id="IPR018957">
    <property type="entry name" value="Znf_C3HC4_RING-type"/>
</dbReference>
<evidence type="ECO:0000256" key="2">
    <source>
        <dbReference type="ARBA" id="ARBA00022771"/>
    </source>
</evidence>
<evidence type="ECO:0000259" key="5">
    <source>
        <dbReference type="PROSITE" id="PS50089"/>
    </source>
</evidence>
<dbReference type="Gene3D" id="3.30.40.10">
    <property type="entry name" value="Zinc/RING finger domain, C3HC4 (zinc finger)"/>
    <property type="match status" value="1"/>
</dbReference>
<dbReference type="PANTHER" id="PTHR25462">
    <property type="entry name" value="BONUS, ISOFORM C-RELATED"/>
    <property type="match status" value="1"/>
</dbReference>
<dbReference type="Pfam" id="PF00097">
    <property type="entry name" value="zf-C3HC4"/>
    <property type="match status" value="1"/>
</dbReference>
<evidence type="ECO:0000313" key="7">
    <source>
        <dbReference type="Proteomes" id="UP000694565"/>
    </source>
</evidence>
<dbReference type="PANTHER" id="PTHR25462:SF296">
    <property type="entry name" value="MEIOTIC P26, ISOFORM F"/>
    <property type="match status" value="1"/>
</dbReference>
<keyword evidence="2 4" id="KW-0863">Zinc-finger</keyword>
<keyword evidence="7" id="KW-1185">Reference proteome</keyword>
<sequence length="107" mass="11953">MTPIKINSMAASASPSEMECSCPVCCDIFIDPVVLMCGHSFCKTCLREWWRQSGLQTCPVCKQTFPLALPPRNLALRNLSDALRLQKTQRMKADDMSLMLVLVTCVN</sequence>
<dbReference type="SMART" id="SM00184">
    <property type="entry name" value="RING"/>
    <property type="match status" value="1"/>
</dbReference>
<proteinExistence type="predicted"/>